<dbReference type="OrthoDB" id="414540at2759"/>
<feature type="binding site" evidence="14">
    <location>
        <position position="112"/>
    </location>
    <ligand>
        <name>Zn(2+)</name>
        <dbReference type="ChEBI" id="CHEBI:29105"/>
        <note>catalytic</note>
    </ligand>
</feature>
<dbReference type="NCBIfam" id="NF004064">
    <property type="entry name" value="PRK05578.1"/>
    <property type="match status" value="1"/>
</dbReference>
<dbReference type="InterPro" id="IPR002125">
    <property type="entry name" value="CMP_dCMP_dom"/>
</dbReference>
<evidence type="ECO:0000256" key="1">
    <source>
        <dbReference type="ARBA" id="ARBA00001947"/>
    </source>
</evidence>
<dbReference type="GO" id="GO:0004126">
    <property type="term" value="F:cytidine deaminase activity"/>
    <property type="evidence" value="ECO:0007669"/>
    <property type="project" value="UniProtKB-EC"/>
</dbReference>
<dbReference type="NCBIfam" id="TIGR00714">
    <property type="entry name" value="hscB"/>
    <property type="match status" value="1"/>
</dbReference>
<dbReference type="GO" id="GO:0055086">
    <property type="term" value="P:nucleobase-containing small molecule metabolic process"/>
    <property type="evidence" value="ECO:0007669"/>
    <property type="project" value="UniProtKB-ARBA"/>
</dbReference>
<dbReference type="Pfam" id="PF07743">
    <property type="entry name" value="HSCB_C"/>
    <property type="match status" value="1"/>
</dbReference>
<feature type="coiled-coil region" evidence="15">
    <location>
        <begin position="242"/>
        <end position="269"/>
    </location>
</feature>
<dbReference type="InterPro" id="IPR036386">
    <property type="entry name" value="HscB_C_sf"/>
</dbReference>
<dbReference type="GO" id="GO:0005739">
    <property type="term" value="C:mitochondrion"/>
    <property type="evidence" value="ECO:0007669"/>
    <property type="project" value="TreeGrafter"/>
</dbReference>
<comment type="cofactor">
    <cofactor evidence="1 14">
        <name>Zn(2+)</name>
        <dbReference type="ChEBI" id="CHEBI:29105"/>
    </cofactor>
</comment>
<dbReference type="SMART" id="SM00271">
    <property type="entry name" value="DnaJ"/>
    <property type="match status" value="1"/>
</dbReference>
<dbReference type="AlphaFoldDB" id="A0A8H6RI55"/>
<evidence type="ECO:0000313" key="18">
    <source>
        <dbReference type="EMBL" id="KAF7191252.1"/>
    </source>
</evidence>
<evidence type="ECO:0000256" key="9">
    <source>
        <dbReference type="ARBA" id="ARBA00023186"/>
    </source>
</evidence>
<dbReference type="GO" id="GO:0051259">
    <property type="term" value="P:protein complex oligomerization"/>
    <property type="evidence" value="ECO:0007669"/>
    <property type="project" value="InterPro"/>
</dbReference>
<evidence type="ECO:0000256" key="12">
    <source>
        <dbReference type="PIRSR" id="PIRSR606262-1"/>
    </source>
</evidence>
<evidence type="ECO:0000313" key="19">
    <source>
        <dbReference type="Proteomes" id="UP000660729"/>
    </source>
</evidence>
<dbReference type="Gene3D" id="1.10.287.110">
    <property type="entry name" value="DnaJ domain"/>
    <property type="match status" value="1"/>
</dbReference>
<evidence type="ECO:0000259" key="16">
    <source>
        <dbReference type="PROSITE" id="PS50076"/>
    </source>
</evidence>
<dbReference type="PANTHER" id="PTHR14021:SF15">
    <property type="entry name" value="IRON-SULFUR CLUSTER CO-CHAPERONE PROTEIN HSCB"/>
    <property type="match status" value="1"/>
</dbReference>
<evidence type="ECO:0000256" key="15">
    <source>
        <dbReference type="SAM" id="Coils"/>
    </source>
</evidence>
<dbReference type="Pfam" id="PF00383">
    <property type="entry name" value="dCMP_cyt_deam_1"/>
    <property type="match status" value="1"/>
</dbReference>
<comment type="function">
    <text evidence="2">This enzyme scavenges exogenous and endogenous cytidine and 2'-deoxycytidine for UMP synthesis.</text>
</comment>
<keyword evidence="8 14" id="KW-0862">Zinc</keyword>
<evidence type="ECO:0000256" key="7">
    <source>
        <dbReference type="ARBA" id="ARBA00022801"/>
    </source>
</evidence>
<reference evidence="18" key="1">
    <citation type="submission" date="2020-04" db="EMBL/GenBank/DDBJ databases">
        <title>Draft genome resource of the tomato pathogen Pseudocercospora fuligena.</title>
        <authorList>
            <person name="Zaccaron A."/>
        </authorList>
    </citation>
    <scope>NUCLEOTIDE SEQUENCE</scope>
    <source>
        <strain evidence="18">PF001</strain>
    </source>
</reference>
<keyword evidence="7" id="KW-0378">Hydrolase</keyword>
<dbReference type="SUPFAM" id="SSF47144">
    <property type="entry name" value="HSC20 (HSCB), C-terminal oligomerisation domain"/>
    <property type="match status" value="1"/>
</dbReference>
<organism evidence="18 19">
    <name type="scientific">Pseudocercospora fuligena</name>
    <dbReference type="NCBI Taxonomy" id="685502"/>
    <lineage>
        <taxon>Eukaryota</taxon>
        <taxon>Fungi</taxon>
        <taxon>Dikarya</taxon>
        <taxon>Ascomycota</taxon>
        <taxon>Pezizomycotina</taxon>
        <taxon>Dothideomycetes</taxon>
        <taxon>Dothideomycetidae</taxon>
        <taxon>Mycosphaerellales</taxon>
        <taxon>Mycosphaerellaceae</taxon>
        <taxon>Pseudocercospora</taxon>
    </lineage>
</organism>
<evidence type="ECO:0000256" key="5">
    <source>
        <dbReference type="ARBA" id="ARBA00012783"/>
    </source>
</evidence>
<dbReference type="InterPro" id="IPR004640">
    <property type="entry name" value="HscB"/>
</dbReference>
<comment type="caution">
    <text evidence="18">The sequence shown here is derived from an EMBL/GenBank/DDBJ whole genome shotgun (WGS) entry which is preliminary data.</text>
</comment>
<dbReference type="InterPro" id="IPR016192">
    <property type="entry name" value="APOBEC/CMP_deaminase_Zn-bd"/>
</dbReference>
<dbReference type="EMBL" id="JABCIY010000158">
    <property type="protein sequence ID" value="KAF7191252.1"/>
    <property type="molecule type" value="Genomic_DNA"/>
</dbReference>
<proteinExistence type="inferred from homology"/>
<protein>
    <recommendedName>
        <fullName evidence="5">cytidine deaminase</fullName>
        <ecNumber evidence="5">3.5.4.5</ecNumber>
    </recommendedName>
    <alternativeName>
        <fullName evidence="10">Cytidine aminohydrolase</fullName>
    </alternativeName>
</protein>
<evidence type="ECO:0000256" key="4">
    <source>
        <dbReference type="ARBA" id="ARBA00010476"/>
    </source>
</evidence>
<feature type="active site" description="Proton donor" evidence="12">
    <location>
        <position position="79"/>
    </location>
</feature>
<feature type="binding site" evidence="14">
    <location>
        <position position="115"/>
    </location>
    <ligand>
        <name>Zn(2+)</name>
        <dbReference type="ChEBI" id="CHEBI:29105"/>
        <note>catalytic</note>
    </ligand>
</feature>
<keyword evidence="19" id="KW-1185">Reference proteome</keyword>
<evidence type="ECO:0000256" key="14">
    <source>
        <dbReference type="PIRSR" id="PIRSR606262-3"/>
    </source>
</evidence>
<evidence type="ECO:0000256" key="11">
    <source>
        <dbReference type="ARBA" id="ARBA00049558"/>
    </source>
</evidence>
<dbReference type="SUPFAM" id="SSF46565">
    <property type="entry name" value="Chaperone J-domain"/>
    <property type="match status" value="1"/>
</dbReference>
<dbReference type="GO" id="GO:0008270">
    <property type="term" value="F:zinc ion binding"/>
    <property type="evidence" value="ECO:0007669"/>
    <property type="project" value="InterPro"/>
</dbReference>
<accession>A0A8H6RI55</accession>
<dbReference type="InterPro" id="IPR001623">
    <property type="entry name" value="DnaJ_domain"/>
</dbReference>
<feature type="domain" description="CMP/dCMP-type deaminase" evidence="17">
    <location>
        <begin position="25"/>
        <end position="143"/>
    </location>
</feature>
<dbReference type="Proteomes" id="UP000660729">
    <property type="component" value="Unassembled WGS sequence"/>
</dbReference>
<dbReference type="InterPro" id="IPR036869">
    <property type="entry name" value="J_dom_sf"/>
</dbReference>
<keyword evidence="6 14" id="KW-0479">Metal-binding</keyword>
<sequence length="326" mass="36327">MADNLKSKPGHARHDTALIHGLSQSDVQKLSESCVDAKSKAYCPYSHFRVGCAVLLANGDVVQGANVENAAYPVGTCAERVALGTAVVQGAKKGDFRALAVSTDISPPASPCGMCRQFIREFCEPNTPILMRAFSTTSSRRQDEAPQVPQSHYDFFPQTFPQGPPPKTSFSPDLRQLRKEFLQLQAKAHPDLAPQDQKRRAEALSMRINEAYKTLQSPLRRAQYLLSQQGIDVEDETAKLDDKTLLMEVMEAREAVEEVEDEEQLTEIRAENNGRIEDSVRALEDAFRDNDFEKAAQEAIKLRYWVNIEESIQGWEKGKGGGILHH</sequence>
<dbReference type="PANTHER" id="PTHR14021">
    <property type="entry name" value="IRON-SULFUR CLUSTER CO-CHAPERONE PROTEIN HSCB"/>
    <property type="match status" value="1"/>
</dbReference>
<comment type="similarity">
    <text evidence="3">Belongs to the cytidine and deoxycytidylate deaminase family.</text>
</comment>
<name>A0A8H6RI55_9PEZI</name>
<dbReference type="GO" id="GO:0044571">
    <property type="term" value="P:[2Fe-2S] cluster assembly"/>
    <property type="evidence" value="ECO:0007669"/>
    <property type="project" value="InterPro"/>
</dbReference>
<dbReference type="Gene3D" id="3.40.140.10">
    <property type="entry name" value="Cytidine Deaminase, domain 2"/>
    <property type="match status" value="1"/>
</dbReference>
<dbReference type="PROSITE" id="PS00903">
    <property type="entry name" value="CYT_DCMP_DEAMINASES_1"/>
    <property type="match status" value="1"/>
</dbReference>
<dbReference type="InterPro" id="IPR006262">
    <property type="entry name" value="Cyt_deam_tetra"/>
</dbReference>
<dbReference type="InterPro" id="IPR016193">
    <property type="entry name" value="Cytidine_deaminase-like"/>
</dbReference>
<evidence type="ECO:0000256" key="10">
    <source>
        <dbReference type="ARBA" id="ARBA00032005"/>
    </source>
</evidence>
<dbReference type="EC" id="3.5.4.5" evidence="5"/>
<dbReference type="CDD" id="cd01283">
    <property type="entry name" value="cytidine_deaminase"/>
    <property type="match status" value="1"/>
</dbReference>
<evidence type="ECO:0000259" key="17">
    <source>
        <dbReference type="PROSITE" id="PS51747"/>
    </source>
</evidence>
<feature type="binding site" evidence="14">
    <location>
        <position position="77"/>
    </location>
    <ligand>
        <name>Zn(2+)</name>
        <dbReference type="ChEBI" id="CHEBI:29105"/>
        <note>catalytic</note>
    </ligand>
</feature>
<gene>
    <name evidence="18" type="ORF">HII31_07275</name>
</gene>
<dbReference type="FunFam" id="3.40.140.10:FF:000008">
    <property type="entry name" value="Cytidine deaminase"/>
    <property type="match status" value="1"/>
</dbReference>
<feature type="domain" description="J" evidence="16">
    <location>
        <begin position="151"/>
        <end position="228"/>
    </location>
</feature>
<evidence type="ECO:0000256" key="6">
    <source>
        <dbReference type="ARBA" id="ARBA00022723"/>
    </source>
</evidence>
<dbReference type="CDD" id="cd06257">
    <property type="entry name" value="DnaJ"/>
    <property type="match status" value="1"/>
</dbReference>
<dbReference type="SUPFAM" id="SSF53927">
    <property type="entry name" value="Cytidine deaminase-like"/>
    <property type="match status" value="1"/>
</dbReference>
<evidence type="ECO:0000256" key="3">
    <source>
        <dbReference type="ARBA" id="ARBA00006576"/>
    </source>
</evidence>
<dbReference type="PROSITE" id="PS50076">
    <property type="entry name" value="DNAJ_2"/>
    <property type="match status" value="1"/>
</dbReference>
<dbReference type="Pfam" id="PF00226">
    <property type="entry name" value="DnaJ"/>
    <property type="match status" value="1"/>
</dbReference>
<dbReference type="GO" id="GO:0072527">
    <property type="term" value="P:pyrimidine-containing compound metabolic process"/>
    <property type="evidence" value="ECO:0007669"/>
    <property type="project" value="UniProtKB-ARBA"/>
</dbReference>
<dbReference type="NCBIfam" id="TIGR01354">
    <property type="entry name" value="cyt_deam_tetra"/>
    <property type="match status" value="1"/>
</dbReference>
<dbReference type="Gene3D" id="1.20.1280.20">
    <property type="entry name" value="HscB, C-terminal domain"/>
    <property type="match status" value="1"/>
</dbReference>
<comment type="similarity">
    <text evidence="4">Belongs to the HscB family.</text>
</comment>
<dbReference type="InterPro" id="IPR009073">
    <property type="entry name" value="HscB_oligo_C"/>
</dbReference>
<keyword evidence="9" id="KW-0143">Chaperone</keyword>
<keyword evidence="15" id="KW-0175">Coiled coil</keyword>
<evidence type="ECO:0000256" key="8">
    <source>
        <dbReference type="ARBA" id="ARBA00022833"/>
    </source>
</evidence>
<feature type="binding site" evidence="13">
    <location>
        <begin position="66"/>
        <end position="72"/>
    </location>
    <ligand>
        <name>substrate</name>
    </ligand>
</feature>
<dbReference type="GO" id="GO:0051087">
    <property type="term" value="F:protein-folding chaperone binding"/>
    <property type="evidence" value="ECO:0007669"/>
    <property type="project" value="InterPro"/>
</dbReference>
<evidence type="ECO:0000256" key="2">
    <source>
        <dbReference type="ARBA" id="ARBA00003949"/>
    </source>
</evidence>
<evidence type="ECO:0000256" key="13">
    <source>
        <dbReference type="PIRSR" id="PIRSR606262-2"/>
    </source>
</evidence>
<comment type="catalytic activity">
    <reaction evidence="11">
        <text>cytidine + H2O + H(+) = uridine + NH4(+)</text>
        <dbReference type="Rhea" id="RHEA:16069"/>
        <dbReference type="ChEBI" id="CHEBI:15377"/>
        <dbReference type="ChEBI" id="CHEBI:15378"/>
        <dbReference type="ChEBI" id="CHEBI:16704"/>
        <dbReference type="ChEBI" id="CHEBI:17562"/>
        <dbReference type="ChEBI" id="CHEBI:28938"/>
        <dbReference type="EC" id="3.5.4.5"/>
    </reaction>
</comment>
<dbReference type="PROSITE" id="PS51747">
    <property type="entry name" value="CYT_DCMP_DEAMINASES_2"/>
    <property type="match status" value="1"/>
</dbReference>
<dbReference type="GO" id="GO:0001671">
    <property type="term" value="F:ATPase activator activity"/>
    <property type="evidence" value="ECO:0007669"/>
    <property type="project" value="InterPro"/>
</dbReference>